<dbReference type="EMBL" id="CP033970">
    <property type="protein sequence ID" value="AZG15980.1"/>
    <property type="molecule type" value="Genomic_DNA"/>
</dbReference>
<evidence type="ECO:0000313" key="3">
    <source>
        <dbReference type="Proteomes" id="UP000270411"/>
    </source>
</evidence>
<dbReference type="OrthoDB" id="8265259at2"/>
<dbReference type="InterPro" id="IPR013096">
    <property type="entry name" value="Cupin_2"/>
</dbReference>
<dbReference type="SUPFAM" id="SSF51182">
    <property type="entry name" value="RmlC-like cupins"/>
    <property type="match status" value="1"/>
</dbReference>
<dbReference type="PANTHER" id="PTHR37694">
    <property type="entry name" value="SLR8022 PROTEIN"/>
    <property type="match status" value="1"/>
</dbReference>
<protein>
    <submittedName>
        <fullName evidence="2">Cupin domain-containing protein</fullName>
    </submittedName>
</protein>
<dbReference type="Proteomes" id="UP000270411">
    <property type="component" value="Chromosome 2"/>
</dbReference>
<dbReference type="CDD" id="cd02230">
    <property type="entry name" value="cupin_HP0902-like"/>
    <property type="match status" value="1"/>
</dbReference>
<dbReference type="AlphaFoldDB" id="A0A3G8H799"/>
<feature type="domain" description="Cupin type-2" evidence="1">
    <location>
        <begin position="45"/>
        <end position="104"/>
    </location>
</feature>
<dbReference type="Pfam" id="PF07883">
    <property type="entry name" value="Cupin_2"/>
    <property type="match status" value="1"/>
</dbReference>
<proteinExistence type="predicted"/>
<dbReference type="PANTHER" id="PTHR37694:SF1">
    <property type="entry name" value="SLR8022 PROTEIN"/>
    <property type="match status" value="1"/>
</dbReference>
<evidence type="ECO:0000313" key="2">
    <source>
        <dbReference type="EMBL" id="AZG15980.1"/>
    </source>
</evidence>
<dbReference type="InterPro" id="IPR014710">
    <property type="entry name" value="RmlC-like_jellyroll"/>
</dbReference>
<dbReference type="InterPro" id="IPR011051">
    <property type="entry name" value="RmlC_Cupin_sf"/>
</dbReference>
<dbReference type="RefSeq" id="WP_124685711.1">
    <property type="nucleotide sequence ID" value="NZ_CP033970.1"/>
</dbReference>
<evidence type="ECO:0000259" key="1">
    <source>
        <dbReference type="Pfam" id="PF07883"/>
    </source>
</evidence>
<organism evidence="2 3">
    <name type="scientific">Cupriavidus pauculus</name>
    <dbReference type="NCBI Taxonomy" id="82633"/>
    <lineage>
        <taxon>Bacteria</taxon>
        <taxon>Pseudomonadati</taxon>
        <taxon>Pseudomonadota</taxon>
        <taxon>Betaproteobacteria</taxon>
        <taxon>Burkholderiales</taxon>
        <taxon>Burkholderiaceae</taxon>
        <taxon>Cupriavidus</taxon>
    </lineage>
</organism>
<dbReference type="KEGG" id="cpau:EHF44_21365"/>
<accession>A0A3G8H799</accession>
<gene>
    <name evidence="2" type="ORF">EHF44_21365</name>
</gene>
<sequence length="112" mass="11804">MSIPHLSSGQTASVLPLGANLKNTPTTALFKAPHMEVARLVMLAGKQLPPHAVAGPLTIQCIEGEIEVALDHGSQRLRAGDLIYLAGNVRHDVKALSDASLLLTIVLLDGPR</sequence>
<dbReference type="Gene3D" id="2.60.120.10">
    <property type="entry name" value="Jelly Rolls"/>
    <property type="match status" value="1"/>
</dbReference>
<name>A0A3G8H799_9BURK</name>
<reference evidence="3" key="1">
    <citation type="submission" date="2018-11" db="EMBL/GenBank/DDBJ databases">
        <title>FDA dAtabase for Regulatory Grade micrObial Sequences (FDA-ARGOS): Supporting development and validation of Infectious Disease Dx tests.</title>
        <authorList>
            <person name="Goldberg B."/>
            <person name="Campos J."/>
            <person name="Tallon L."/>
            <person name="Sadzewicz L."/>
            <person name="Zhao X."/>
            <person name="Vavikolanu K."/>
            <person name="Mehta A."/>
            <person name="Aluvathingal J."/>
            <person name="Nadendla S."/>
            <person name="Geyer C."/>
            <person name="Nandy P."/>
            <person name="Yan Y."/>
            <person name="Sichtig H."/>
        </authorList>
    </citation>
    <scope>NUCLEOTIDE SEQUENCE [LARGE SCALE GENOMIC DNA]</scope>
    <source>
        <strain evidence="3">FDAARGOS_614</strain>
    </source>
</reference>